<dbReference type="InterPro" id="IPR006016">
    <property type="entry name" value="UspA"/>
</dbReference>
<dbReference type="FunCoup" id="A0A7I4CPR0">
    <property type="interactions" value="2017"/>
</dbReference>
<dbReference type="Pfam" id="PF00582">
    <property type="entry name" value="Usp"/>
    <property type="match status" value="1"/>
</dbReference>
<feature type="binding site" evidence="1">
    <location>
        <position position="477"/>
    </location>
    <ligand>
        <name>ATP</name>
        <dbReference type="ChEBI" id="CHEBI:30616"/>
    </ligand>
</feature>
<accession>A0A7I4CPR0</accession>
<dbReference type="Gene3D" id="3.40.50.620">
    <property type="entry name" value="HUPs"/>
    <property type="match status" value="1"/>
</dbReference>
<dbReference type="GO" id="GO:0004672">
    <property type="term" value="F:protein kinase activity"/>
    <property type="evidence" value="ECO:0000318"/>
    <property type="project" value="GO_Central"/>
</dbReference>
<dbReference type="PROSITE" id="PS00107">
    <property type="entry name" value="PROTEIN_KINASE_ATP"/>
    <property type="match status" value="1"/>
</dbReference>
<dbReference type="Pfam" id="PF00069">
    <property type="entry name" value="Pkinase"/>
    <property type="match status" value="1"/>
</dbReference>
<dbReference type="SUPFAM" id="SSF52402">
    <property type="entry name" value="Adenine nucleotide alpha hydrolases-like"/>
    <property type="match status" value="1"/>
</dbReference>
<protein>
    <recommendedName>
        <fullName evidence="3">Protein kinase domain-containing protein</fullName>
    </recommendedName>
</protein>
<dbReference type="PROSITE" id="PS50011">
    <property type="entry name" value="PROTEIN_KINASE_DOM"/>
    <property type="match status" value="1"/>
</dbReference>
<reference evidence="4 5" key="1">
    <citation type="journal article" date="2008" name="Science">
        <title>The Physcomitrella genome reveals evolutionary insights into the conquest of land by plants.</title>
        <authorList>
            <person name="Rensing S."/>
            <person name="Lang D."/>
            <person name="Zimmer A."/>
            <person name="Terry A."/>
            <person name="Salamov A."/>
            <person name="Shapiro H."/>
            <person name="Nishiyama T."/>
            <person name="Perroud P.-F."/>
            <person name="Lindquist E."/>
            <person name="Kamisugi Y."/>
            <person name="Tanahashi T."/>
            <person name="Sakakibara K."/>
            <person name="Fujita T."/>
            <person name="Oishi K."/>
            <person name="Shin-I T."/>
            <person name="Kuroki Y."/>
            <person name="Toyoda A."/>
            <person name="Suzuki Y."/>
            <person name="Hashimoto A."/>
            <person name="Yamaguchi K."/>
            <person name="Sugano A."/>
            <person name="Kohara Y."/>
            <person name="Fujiyama A."/>
            <person name="Anterola A."/>
            <person name="Aoki S."/>
            <person name="Ashton N."/>
            <person name="Barbazuk W.B."/>
            <person name="Barker E."/>
            <person name="Bennetzen J."/>
            <person name="Bezanilla M."/>
            <person name="Blankenship R."/>
            <person name="Cho S.H."/>
            <person name="Dutcher S."/>
            <person name="Estelle M."/>
            <person name="Fawcett J.A."/>
            <person name="Gundlach H."/>
            <person name="Hanada K."/>
            <person name="Heyl A."/>
            <person name="Hicks K.A."/>
            <person name="Hugh J."/>
            <person name="Lohr M."/>
            <person name="Mayer K."/>
            <person name="Melkozernov A."/>
            <person name="Murata T."/>
            <person name="Nelson D."/>
            <person name="Pils B."/>
            <person name="Prigge M."/>
            <person name="Reiss B."/>
            <person name="Renner T."/>
            <person name="Rombauts S."/>
            <person name="Rushton P."/>
            <person name="Sanderfoot A."/>
            <person name="Schween G."/>
            <person name="Shiu S.-H."/>
            <person name="Stueber K."/>
            <person name="Theodoulou F.L."/>
            <person name="Tu H."/>
            <person name="Van de Peer Y."/>
            <person name="Verrier P.J."/>
            <person name="Waters E."/>
            <person name="Wood A."/>
            <person name="Yang L."/>
            <person name="Cove D."/>
            <person name="Cuming A."/>
            <person name="Hasebe M."/>
            <person name="Lucas S."/>
            <person name="Mishler D.B."/>
            <person name="Reski R."/>
            <person name="Grigoriev I."/>
            <person name="Quatrano R.S."/>
            <person name="Boore J.L."/>
        </authorList>
    </citation>
    <scope>NUCLEOTIDE SEQUENCE [LARGE SCALE GENOMIC DNA]</scope>
    <source>
        <strain evidence="4 5">cv. Gransden 2004</strain>
    </source>
</reference>
<keyword evidence="5" id="KW-1185">Reference proteome</keyword>
<dbReference type="OrthoDB" id="654677at2759"/>
<dbReference type="FunFam" id="3.30.200.20:FF:000268">
    <property type="entry name" value="probable receptor-like serine/threonine-protein kinase At5g57670"/>
    <property type="match status" value="1"/>
</dbReference>
<dbReference type="Gene3D" id="3.30.200.20">
    <property type="entry name" value="Phosphorylase Kinase, domain 1"/>
    <property type="match status" value="1"/>
</dbReference>
<reference evidence="4" key="3">
    <citation type="submission" date="2020-12" db="UniProtKB">
        <authorList>
            <consortium name="EnsemblPlants"/>
        </authorList>
    </citation>
    <scope>IDENTIFICATION</scope>
</reference>
<dbReference type="KEGG" id="ppp:112277563"/>
<dbReference type="GO" id="GO:0005886">
    <property type="term" value="C:plasma membrane"/>
    <property type="evidence" value="ECO:0000318"/>
    <property type="project" value="GO_Central"/>
</dbReference>
<dbReference type="GO" id="GO:0007165">
    <property type="term" value="P:signal transduction"/>
    <property type="evidence" value="ECO:0000318"/>
    <property type="project" value="GO_Central"/>
</dbReference>
<dbReference type="PANTHER" id="PTHR47987:SF11">
    <property type="entry name" value="RECEPTOR-LIKE CYTOSOLIC SERINE_THREONINE-PROTEIN KINASE RBK1 ISOFORM X1"/>
    <property type="match status" value="1"/>
</dbReference>
<dbReference type="EnsemblPlants" id="Pp3c25_1655V3.3">
    <property type="protein sequence ID" value="Pp3c25_1655V3.3"/>
    <property type="gene ID" value="Pp3c25_1655"/>
</dbReference>
<dbReference type="InterPro" id="IPR046958">
    <property type="entry name" value="RBK1/2/STUNTED"/>
</dbReference>
<dbReference type="InterPro" id="IPR014729">
    <property type="entry name" value="Rossmann-like_a/b/a_fold"/>
</dbReference>
<keyword evidence="1" id="KW-0547">Nucleotide-binding</keyword>
<dbReference type="GeneID" id="112277563"/>
<dbReference type="InParanoid" id="A0A7I4CPR0"/>
<evidence type="ECO:0000256" key="1">
    <source>
        <dbReference type="PROSITE-ProRule" id="PRU10141"/>
    </source>
</evidence>
<keyword evidence="1" id="KW-0067">ATP-binding</keyword>
<dbReference type="EMBL" id="ABEU02000025">
    <property type="status" value="NOT_ANNOTATED_CDS"/>
    <property type="molecule type" value="Genomic_DNA"/>
</dbReference>
<feature type="region of interest" description="Disordered" evidence="2">
    <location>
        <begin position="319"/>
        <end position="347"/>
    </location>
</feature>
<gene>
    <name evidence="4" type="primary">LOC112277563</name>
</gene>
<dbReference type="Proteomes" id="UP000006727">
    <property type="component" value="Chromosome 25"/>
</dbReference>
<dbReference type="PANTHER" id="PTHR47987">
    <property type="entry name" value="OS08G0249100 PROTEIN"/>
    <property type="match status" value="1"/>
</dbReference>
<dbReference type="SMART" id="SM00220">
    <property type="entry name" value="S_TKc"/>
    <property type="match status" value="1"/>
</dbReference>
<dbReference type="AlphaFoldDB" id="A0A7I4CPR0"/>
<evidence type="ECO:0000256" key="2">
    <source>
        <dbReference type="SAM" id="MobiDB-lite"/>
    </source>
</evidence>
<dbReference type="GO" id="GO:0005524">
    <property type="term" value="F:ATP binding"/>
    <property type="evidence" value="ECO:0007669"/>
    <property type="project" value="UniProtKB-UniRule"/>
</dbReference>
<name>A0A7I4CPR0_PHYPA</name>
<evidence type="ECO:0000313" key="4">
    <source>
        <dbReference type="EnsemblPlants" id="Pp3c25_1655V3.3"/>
    </source>
</evidence>
<dbReference type="Gramene" id="Pp3c25_1655V3.3">
    <property type="protein sequence ID" value="Pp3c25_1655V3.3"/>
    <property type="gene ID" value="Pp3c25_1655"/>
</dbReference>
<reference evidence="4 5" key="2">
    <citation type="journal article" date="2018" name="Plant J.">
        <title>The Physcomitrella patens chromosome-scale assembly reveals moss genome structure and evolution.</title>
        <authorList>
            <person name="Lang D."/>
            <person name="Ullrich K.K."/>
            <person name="Murat F."/>
            <person name="Fuchs J."/>
            <person name="Jenkins J."/>
            <person name="Haas F.B."/>
            <person name="Piednoel M."/>
            <person name="Gundlach H."/>
            <person name="Van Bel M."/>
            <person name="Meyberg R."/>
            <person name="Vives C."/>
            <person name="Morata J."/>
            <person name="Symeonidi A."/>
            <person name="Hiss M."/>
            <person name="Muchero W."/>
            <person name="Kamisugi Y."/>
            <person name="Saleh O."/>
            <person name="Blanc G."/>
            <person name="Decker E.L."/>
            <person name="van Gessel N."/>
            <person name="Grimwood J."/>
            <person name="Hayes R.D."/>
            <person name="Graham S.W."/>
            <person name="Gunter L.E."/>
            <person name="McDaniel S.F."/>
            <person name="Hoernstein S.N.W."/>
            <person name="Larsson A."/>
            <person name="Li F.W."/>
            <person name="Perroud P.F."/>
            <person name="Phillips J."/>
            <person name="Ranjan P."/>
            <person name="Rokshar D.S."/>
            <person name="Rothfels C.J."/>
            <person name="Schneider L."/>
            <person name="Shu S."/>
            <person name="Stevenson D.W."/>
            <person name="Thummler F."/>
            <person name="Tillich M."/>
            <person name="Villarreal Aguilar J.C."/>
            <person name="Widiez T."/>
            <person name="Wong G.K."/>
            <person name="Wymore A."/>
            <person name="Zhang Y."/>
            <person name="Zimmer A.D."/>
            <person name="Quatrano R.S."/>
            <person name="Mayer K.F.X."/>
            <person name="Goodstein D."/>
            <person name="Casacuberta J.M."/>
            <person name="Vandepoele K."/>
            <person name="Reski R."/>
            <person name="Cuming A.C."/>
            <person name="Tuskan G.A."/>
            <person name="Maumus F."/>
            <person name="Salse J."/>
            <person name="Schmutz J."/>
            <person name="Rensing S.A."/>
        </authorList>
    </citation>
    <scope>NUCLEOTIDE SEQUENCE [LARGE SCALE GENOMIC DNA]</scope>
    <source>
        <strain evidence="4 5">cv. Gransden 2004</strain>
    </source>
</reference>
<organism evidence="4 5">
    <name type="scientific">Physcomitrium patens</name>
    <name type="common">Spreading-leaved earth moss</name>
    <name type="synonym">Physcomitrella patens</name>
    <dbReference type="NCBI Taxonomy" id="3218"/>
    <lineage>
        <taxon>Eukaryota</taxon>
        <taxon>Viridiplantae</taxon>
        <taxon>Streptophyta</taxon>
        <taxon>Embryophyta</taxon>
        <taxon>Bryophyta</taxon>
        <taxon>Bryophytina</taxon>
        <taxon>Bryopsida</taxon>
        <taxon>Funariidae</taxon>
        <taxon>Funariales</taxon>
        <taxon>Funariaceae</taxon>
        <taxon>Physcomitrium</taxon>
    </lineage>
</organism>
<proteinExistence type="predicted"/>
<dbReference type="InterPro" id="IPR011009">
    <property type="entry name" value="Kinase-like_dom_sf"/>
</dbReference>
<feature type="domain" description="Protein kinase" evidence="3">
    <location>
        <begin position="449"/>
        <end position="727"/>
    </location>
</feature>
<dbReference type="RefSeq" id="XP_024365810.1">
    <property type="nucleotide sequence ID" value="XM_024510042.2"/>
</dbReference>
<dbReference type="SUPFAM" id="SSF56112">
    <property type="entry name" value="Protein kinase-like (PK-like)"/>
    <property type="match status" value="1"/>
</dbReference>
<dbReference type="FunFam" id="1.10.510.10:FF:000284">
    <property type="entry name" value="Putative receptor-like serine/threonine-protein kinase"/>
    <property type="match status" value="1"/>
</dbReference>
<dbReference type="InterPro" id="IPR017441">
    <property type="entry name" value="Protein_kinase_ATP_BS"/>
</dbReference>
<sequence length="812" mass="90090">MASRAALRIKPEGAGGRRLLVGLKLNTSCRKMLTWTIAKLAQPGDHILALHVSSLPLFKGATNKEEQSHVKRLANTLRGVLSVYESLCNLKQINLQLEIVIGYKVRHVLVEVARSYEAHKLILGNNGSFSVGLVISQKKALGRYCLRRLPCTCTVVILDQGEIIFDKAGTLGADMTKLDMIKVFRRSMRFGRHKKLGSSVRLDESEETGKPTVGKLQTSCSDIPHYQQSVIFSSPPCADRDLSFGSCSSALQEDFSNTPVLPSERRNSTSGFEALRISFSKRRAQGTLKAAQLKLCAAEAEVERSDMFLLQNQDSTDMTKSDNLYNSYPQDSVESEQSVTDSEMPRASEDGFVPGWPLLHQTMGFEKKIKPAVSIIDRDLSVVKWALQLPKRGHDPSPFLKESRDEALEIRTQVMAPGLSLAQEVGCLFLNRPCTAFAYEDLETATSRFSQDNLVGRGGGSEVFRGNLQDGKVVAVKRLNHGPQSEVEFLIDIEMNTALTHPNIISLIGYCVESSHMLLVYEYLPEGNLEDQLYPAGKEGSMLSWEVRHKVAVGIAKALDYLHKGCARPAVHRDVKTSNILLTANFESQLSDFGLAKWLPTKASYLLCNDVVGTFGYLAPEYFMYGRVNEKTDVFAFGVVLLELITGRKPIDTTRPKGEENLVKWARPLLSDRAVNRLVDPQLQGVYDAGQMNNMLIAAFLCIQQSTQRRAQMSRILHILRGDHDEALSTCSRSDEPEEFDSACDGGAQDYSTHEDSTNDIRSHLALAMMGVEDDATSQCSVDLSSVDIPHSNKELEEYLEGRFSRSASFED</sequence>
<evidence type="ECO:0000313" key="5">
    <source>
        <dbReference type="Proteomes" id="UP000006727"/>
    </source>
</evidence>
<dbReference type="Gene3D" id="1.10.510.10">
    <property type="entry name" value="Transferase(Phosphotransferase) domain 1"/>
    <property type="match status" value="1"/>
</dbReference>
<evidence type="ECO:0000259" key="3">
    <source>
        <dbReference type="PROSITE" id="PS50011"/>
    </source>
</evidence>
<dbReference type="InterPro" id="IPR000719">
    <property type="entry name" value="Prot_kinase_dom"/>
</dbReference>
<feature type="compositionally biased region" description="Polar residues" evidence="2">
    <location>
        <begin position="319"/>
        <end position="341"/>
    </location>
</feature>